<evidence type="ECO:0000313" key="4">
    <source>
        <dbReference type="Proteomes" id="UP001595799"/>
    </source>
</evidence>
<proteinExistence type="predicted"/>
<sequence length="350" mass="39319">MRESGKWLAIAGLAVAVALPSVASAQDTVEGPEVSWRVSTWGKERAFTAGIEKAAELISERTDGRFQIEVVYGEALSKARENLDGIRIGAFESAMYCNFYHPGKMPASMVLTMPFLQLGNWDVSRDVREAVMNHPILKEKIDQWNARYYMSALLPQYEFLGAGDPPESIDDWDGLRVRAGGGIGQAMEKLGASPTTVPATETYTSIDRGTIDAVSLPYTYSHASYQIPEVSDWFTSNMSPGTTECGTVLNKEAYNELPEEYQQLLEDVKEEAYQAQIQAYKEIDKVNLPNFREELTEITYDDAQIERFKEVAGQPVWDEWVEENQDDFDAQGLLDFVLEEIEKAQEKYEG</sequence>
<comment type="caution">
    <text evidence="3">The sequence shown here is derived from an EMBL/GenBank/DDBJ whole genome shotgun (WGS) entry which is preliminary data.</text>
</comment>
<organism evidence="3 4">
    <name type="scientific">Fodinicurvata halophila</name>
    <dbReference type="NCBI Taxonomy" id="1419723"/>
    <lineage>
        <taxon>Bacteria</taxon>
        <taxon>Pseudomonadati</taxon>
        <taxon>Pseudomonadota</taxon>
        <taxon>Alphaproteobacteria</taxon>
        <taxon>Rhodospirillales</taxon>
        <taxon>Rhodovibrionaceae</taxon>
        <taxon>Fodinicurvata</taxon>
    </lineage>
</organism>
<evidence type="ECO:0000256" key="1">
    <source>
        <dbReference type="ARBA" id="ARBA00022729"/>
    </source>
</evidence>
<reference evidence="4" key="1">
    <citation type="journal article" date="2019" name="Int. J. Syst. Evol. Microbiol.">
        <title>The Global Catalogue of Microorganisms (GCM) 10K type strain sequencing project: providing services to taxonomists for standard genome sequencing and annotation.</title>
        <authorList>
            <consortium name="The Broad Institute Genomics Platform"/>
            <consortium name="The Broad Institute Genome Sequencing Center for Infectious Disease"/>
            <person name="Wu L."/>
            <person name="Ma J."/>
        </authorList>
    </citation>
    <scope>NUCLEOTIDE SEQUENCE [LARGE SCALE GENOMIC DNA]</scope>
    <source>
        <strain evidence="4">CECT 8472</strain>
    </source>
</reference>
<name>A0ABV8UHS0_9PROT</name>
<accession>A0ABV8UHS0</accession>
<dbReference type="RefSeq" id="WP_382420676.1">
    <property type="nucleotide sequence ID" value="NZ_JBHSCW010000001.1"/>
</dbReference>
<evidence type="ECO:0000256" key="2">
    <source>
        <dbReference type="SAM" id="SignalP"/>
    </source>
</evidence>
<dbReference type="EMBL" id="JBHSCW010000001">
    <property type="protein sequence ID" value="MFC4350337.1"/>
    <property type="molecule type" value="Genomic_DNA"/>
</dbReference>
<evidence type="ECO:0000313" key="3">
    <source>
        <dbReference type="EMBL" id="MFC4350337.1"/>
    </source>
</evidence>
<feature type="chain" id="PRO_5046713263" evidence="2">
    <location>
        <begin position="26"/>
        <end position="350"/>
    </location>
</feature>
<dbReference type="PANTHER" id="PTHR33376:SF5">
    <property type="entry name" value="EXTRACYTOPLASMIC SOLUTE RECEPTOR PROTEIN"/>
    <property type="match status" value="1"/>
</dbReference>
<dbReference type="Proteomes" id="UP001595799">
    <property type="component" value="Unassembled WGS sequence"/>
</dbReference>
<dbReference type="Gene3D" id="3.40.190.170">
    <property type="entry name" value="Bacterial extracellular solute-binding protein, family 7"/>
    <property type="match status" value="1"/>
</dbReference>
<gene>
    <name evidence="3" type="primary">dctP</name>
    <name evidence="3" type="ORF">ACFOW6_02145</name>
</gene>
<dbReference type="NCBIfam" id="NF037995">
    <property type="entry name" value="TRAP_S1"/>
    <property type="match status" value="1"/>
</dbReference>
<keyword evidence="4" id="KW-1185">Reference proteome</keyword>
<dbReference type="Pfam" id="PF03480">
    <property type="entry name" value="DctP"/>
    <property type="match status" value="1"/>
</dbReference>
<dbReference type="InterPro" id="IPR038404">
    <property type="entry name" value="TRAP_DctP_sf"/>
</dbReference>
<feature type="signal peptide" evidence="2">
    <location>
        <begin position="1"/>
        <end position="25"/>
    </location>
</feature>
<dbReference type="PANTHER" id="PTHR33376">
    <property type="match status" value="1"/>
</dbReference>
<protein>
    <submittedName>
        <fullName evidence="3">TRAP transporter substrate-binding protein DctP</fullName>
    </submittedName>
</protein>
<dbReference type="InterPro" id="IPR018389">
    <property type="entry name" value="DctP_fam"/>
</dbReference>
<keyword evidence="1 2" id="KW-0732">Signal</keyword>